<protein>
    <recommendedName>
        <fullName evidence="3">DUF4376 domain-containing protein</fullName>
    </recommendedName>
</protein>
<dbReference type="AlphaFoldDB" id="A0AAW9LV18"/>
<reference evidence="1" key="1">
    <citation type="journal article" date="2023" name="J. Hosp. Infect.">
        <title>Cross-contamination of carbapenem-resistant Gram-negative bacteria between patients and hospital environment in the first year of a newly built surgical ward.</title>
        <authorList>
            <person name="Boutin S."/>
            <person name="Scherrer M."/>
            <person name="Spath I."/>
            <person name="Kocer K."/>
            <person name="Heeg K."/>
            <person name="Nurjadi D."/>
        </authorList>
    </citation>
    <scope>NUCLEOTIDE SEQUENCE</scope>
    <source>
        <strain evidence="1">KE10384</strain>
    </source>
</reference>
<comment type="caution">
    <text evidence="1">The sequence shown here is derived from an EMBL/GenBank/DDBJ whole genome shotgun (WGS) entry which is preliminary data.</text>
</comment>
<proteinExistence type="predicted"/>
<evidence type="ECO:0000313" key="1">
    <source>
        <dbReference type="EMBL" id="MEA8802012.1"/>
    </source>
</evidence>
<organism evidence="1 2">
    <name type="scientific">Klebsiella aerogenes</name>
    <name type="common">Enterobacter aerogenes</name>
    <dbReference type="NCBI Taxonomy" id="548"/>
    <lineage>
        <taxon>Bacteria</taxon>
        <taxon>Pseudomonadati</taxon>
        <taxon>Pseudomonadota</taxon>
        <taxon>Gammaproteobacteria</taxon>
        <taxon>Enterobacterales</taxon>
        <taxon>Enterobacteriaceae</taxon>
        <taxon>Klebsiella/Raoultella group</taxon>
        <taxon>Klebsiella</taxon>
    </lineage>
</organism>
<name>A0AAW9LV18_KLEAE</name>
<dbReference type="RefSeq" id="WP_230250169.1">
    <property type="nucleotide sequence ID" value="NZ_JAJKKF010000005.1"/>
</dbReference>
<evidence type="ECO:0000313" key="2">
    <source>
        <dbReference type="Proteomes" id="UP001303386"/>
    </source>
</evidence>
<dbReference type="Proteomes" id="UP001303386">
    <property type="component" value="Unassembled WGS sequence"/>
</dbReference>
<gene>
    <name evidence="1" type="ORF">PZT46_22530</name>
</gene>
<evidence type="ECO:0008006" key="3">
    <source>
        <dbReference type="Google" id="ProtNLM"/>
    </source>
</evidence>
<dbReference type="EMBL" id="JARELW010000010">
    <property type="protein sequence ID" value="MEA8802012.1"/>
    <property type="molecule type" value="Genomic_DNA"/>
</dbReference>
<sequence>MLLSVLKELKMEQTGSITSEIKWEDAKVIVYTQQLSIMGHTDPYSNFNPKVYCELKVPLTNELSGLTIDAPLPDITPADIPEGIRHSMTDKQTIDYIKEKNELRRYVNIGMQVNGNNYPNKATFSDAFMNELSQDNGIYNSNRLSYSLDYGNIHIAYGSIPDANFDPVYGAMLGDVSGKLHRKCDDMIKKITPALDKKRADALKFANVGKMEINPEWKPES</sequence>
<accession>A0AAW9LV18</accession>